<dbReference type="PROSITE" id="PS01211">
    <property type="entry name" value="UPF0001"/>
    <property type="match status" value="1"/>
</dbReference>
<gene>
    <name evidence="5" type="ORF">I5677_08265</name>
</gene>
<dbReference type="NCBIfam" id="TIGR00044">
    <property type="entry name" value="YggS family pyridoxal phosphate-dependent enzyme"/>
    <property type="match status" value="1"/>
</dbReference>
<dbReference type="InterPro" id="IPR029066">
    <property type="entry name" value="PLP-binding_barrel"/>
</dbReference>
<comment type="caution">
    <text evidence="5">The sequence shown here is derived from an EMBL/GenBank/DDBJ whole genome shotgun (WGS) entry which is preliminary data.</text>
</comment>
<dbReference type="GO" id="GO:0030170">
    <property type="term" value="F:pyridoxal phosphate binding"/>
    <property type="evidence" value="ECO:0007669"/>
    <property type="project" value="UniProtKB-UniRule"/>
</dbReference>
<accession>A0A8J7KT15</accession>
<evidence type="ECO:0000256" key="1">
    <source>
        <dbReference type="ARBA" id="ARBA00022898"/>
    </source>
</evidence>
<keyword evidence="1 2" id="KW-0663">Pyridoxal phosphate</keyword>
<dbReference type="EMBL" id="JAEAGR010000007">
    <property type="protein sequence ID" value="MBH1940881.1"/>
    <property type="molecule type" value="Genomic_DNA"/>
</dbReference>
<dbReference type="Pfam" id="PF01168">
    <property type="entry name" value="Ala_racemase_N"/>
    <property type="match status" value="1"/>
</dbReference>
<feature type="domain" description="Alanine racemase N-terminal" evidence="4">
    <location>
        <begin position="8"/>
        <end position="191"/>
    </location>
</feature>
<organism evidence="5 6">
    <name type="scientific">Mobilitalea sibirica</name>
    <dbReference type="NCBI Taxonomy" id="1462919"/>
    <lineage>
        <taxon>Bacteria</taxon>
        <taxon>Bacillati</taxon>
        <taxon>Bacillota</taxon>
        <taxon>Clostridia</taxon>
        <taxon>Lachnospirales</taxon>
        <taxon>Lachnospiraceae</taxon>
        <taxon>Mobilitalea</taxon>
    </lineage>
</organism>
<evidence type="ECO:0000259" key="4">
    <source>
        <dbReference type="Pfam" id="PF01168"/>
    </source>
</evidence>
<comment type="function">
    <text evidence="2">Pyridoxal 5'-phosphate (PLP)-binding protein, which is involved in PLP homeostasis.</text>
</comment>
<dbReference type="PANTHER" id="PTHR10146:SF14">
    <property type="entry name" value="PYRIDOXAL PHOSPHATE HOMEOSTASIS PROTEIN"/>
    <property type="match status" value="1"/>
</dbReference>
<dbReference type="SUPFAM" id="SSF51419">
    <property type="entry name" value="PLP-binding barrel"/>
    <property type="match status" value="2"/>
</dbReference>
<name>A0A8J7KT15_9FIRM</name>
<dbReference type="InterPro" id="IPR011078">
    <property type="entry name" value="PyrdxlP_homeostasis"/>
</dbReference>
<protein>
    <recommendedName>
        <fullName evidence="2">Pyridoxal phosphate homeostasis protein</fullName>
        <shortName evidence="2">PLP homeostasis protein</shortName>
    </recommendedName>
</protein>
<evidence type="ECO:0000313" key="5">
    <source>
        <dbReference type="EMBL" id="MBH1940881.1"/>
    </source>
</evidence>
<evidence type="ECO:0000256" key="3">
    <source>
        <dbReference type="RuleBase" id="RU004514"/>
    </source>
</evidence>
<keyword evidence="6" id="KW-1185">Reference proteome</keyword>
<reference evidence="5" key="1">
    <citation type="submission" date="2020-12" db="EMBL/GenBank/DDBJ databases">
        <title>M. sibirica DSM 26468T genome.</title>
        <authorList>
            <person name="Thieme N."/>
            <person name="Rettenmaier R."/>
            <person name="Zverlov V."/>
            <person name="Liebl W."/>
        </authorList>
    </citation>
    <scope>NUCLEOTIDE SEQUENCE</scope>
    <source>
        <strain evidence="5">DSM 26468</strain>
    </source>
</reference>
<evidence type="ECO:0000313" key="6">
    <source>
        <dbReference type="Proteomes" id="UP000623269"/>
    </source>
</evidence>
<dbReference type="CDD" id="cd00635">
    <property type="entry name" value="PLPDE_III_YBL036c_like"/>
    <property type="match status" value="1"/>
</dbReference>
<dbReference type="Proteomes" id="UP000623269">
    <property type="component" value="Unassembled WGS sequence"/>
</dbReference>
<evidence type="ECO:0000256" key="2">
    <source>
        <dbReference type="HAMAP-Rule" id="MF_02087"/>
    </source>
</evidence>
<dbReference type="HAMAP" id="MF_02087">
    <property type="entry name" value="PLP_homeostasis"/>
    <property type="match status" value="1"/>
</dbReference>
<dbReference type="PANTHER" id="PTHR10146">
    <property type="entry name" value="PROLINE SYNTHETASE CO-TRANSCRIBED BACTERIAL HOMOLOG PROTEIN"/>
    <property type="match status" value="1"/>
</dbReference>
<dbReference type="RefSeq" id="WP_197661107.1">
    <property type="nucleotide sequence ID" value="NZ_JAEAGR010000007.1"/>
</dbReference>
<proteinExistence type="inferred from homology"/>
<feature type="modified residue" description="N6-(pyridoxal phosphate)lysine" evidence="2">
    <location>
        <position position="34"/>
    </location>
</feature>
<sequence>MLKDNLLNIEQRIQAACDRSGRKRSEVTLIAVSKTKPISMIKEAYEAGMRHFGENKVQELVQKYDDLTEKFPEEISWHMIGHLQRNKVKYIVDKAVLIHSVDSLRLALQIEEEAAKKGIVSDILIEVNIADEDTKFGVSEEEVFPLLNELLKLPHVRVRGLMTIAPFVVDSEKNRKHFRKLHELFIDIKTKNIDNKDKGNIVQDNIHINSSLIENSNINFDNINTDEHKRKPPEEQDSLPYFNILSMGMTGDFEVAIEEGATMVRVGTGIFGERSTNIPVSANIDGR</sequence>
<comment type="similarity">
    <text evidence="2 3">Belongs to the pyridoxal phosphate-binding protein YggS/PROSC family.</text>
</comment>
<dbReference type="Gene3D" id="3.20.20.10">
    <property type="entry name" value="Alanine racemase"/>
    <property type="match status" value="1"/>
</dbReference>
<dbReference type="InterPro" id="IPR001608">
    <property type="entry name" value="Ala_racemase_N"/>
</dbReference>
<dbReference type="AlphaFoldDB" id="A0A8J7KT15"/>